<protein>
    <submittedName>
        <fullName evidence="1">Uncharacterized protein</fullName>
    </submittedName>
</protein>
<name>A0A1H3DU61_9RHOB</name>
<dbReference type="EMBL" id="FNNB01000012">
    <property type="protein sequence ID" value="SDX69204.1"/>
    <property type="molecule type" value="Genomic_DNA"/>
</dbReference>
<dbReference type="AlphaFoldDB" id="A0A1H3DU61"/>
<dbReference type="RefSeq" id="WP_074637697.1">
    <property type="nucleotide sequence ID" value="NZ_CP160849.1"/>
</dbReference>
<evidence type="ECO:0000313" key="2">
    <source>
        <dbReference type="Proteomes" id="UP000183076"/>
    </source>
</evidence>
<dbReference type="GeneID" id="94022293"/>
<reference evidence="2" key="1">
    <citation type="submission" date="2016-10" db="EMBL/GenBank/DDBJ databases">
        <authorList>
            <person name="Varghese N."/>
            <person name="Submissions S."/>
        </authorList>
    </citation>
    <scope>NUCLEOTIDE SEQUENCE [LARGE SCALE GENOMIC DNA]</scope>
    <source>
        <strain evidence="2">DSM 10014</strain>
    </source>
</reference>
<dbReference type="STRING" id="60137.SAMN04488041_11219"/>
<evidence type="ECO:0000313" key="1">
    <source>
        <dbReference type="EMBL" id="SDX69204.1"/>
    </source>
</evidence>
<sequence>MDDEDWLEILRHIQAELREIGLQSLAELSGYAEETHEARRSFGARKLTILMLDALDRHLAIHSSDTVDRALNIIRENSDSERLDGAILINDRDDIDVEGREHEEMLRGDPRIPSAMKDLRNLIGQLLEADSSGGADGEDFE</sequence>
<proteinExistence type="predicted"/>
<gene>
    <name evidence="1" type="ORF">SAMN04488041_11219</name>
</gene>
<organism evidence="1 2">
    <name type="scientific">Sulfitobacter pontiacus</name>
    <dbReference type="NCBI Taxonomy" id="60137"/>
    <lineage>
        <taxon>Bacteria</taxon>
        <taxon>Pseudomonadati</taxon>
        <taxon>Pseudomonadota</taxon>
        <taxon>Alphaproteobacteria</taxon>
        <taxon>Rhodobacterales</taxon>
        <taxon>Roseobacteraceae</taxon>
        <taxon>Sulfitobacter</taxon>
    </lineage>
</organism>
<accession>A0A1H3DU61</accession>
<dbReference type="Proteomes" id="UP000183076">
    <property type="component" value="Unassembled WGS sequence"/>
</dbReference>